<dbReference type="AlphaFoldDB" id="A0A399D8L4"/>
<feature type="transmembrane region" description="Helical" evidence="1">
    <location>
        <begin position="44"/>
        <end position="64"/>
    </location>
</feature>
<evidence type="ECO:0000313" key="2">
    <source>
        <dbReference type="EMBL" id="RIH66841.1"/>
    </source>
</evidence>
<organism evidence="2 3">
    <name type="scientific">Mariniphaga sediminis</name>
    <dbReference type="NCBI Taxonomy" id="1628158"/>
    <lineage>
        <taxon>Bacteria</taxon>
        <taxon>Pseudomonadati</taxon>
        <taxon>Bacteroidota</taxon>
        <taxon>Bacteroidia</taxon>
        <taxon>Marinilabiliales</taxon>
        <taxon>Prolixibacteraceae</taxon>
        <taxon>Mariniphaga</taxon>
    </lineage>
</organism>
<sequence length="107" mass="12386">MLFLILIPLIAMWKLFEKANQPGWAAIIPIYNLIVFMEIIGKPWWWIFLWMIPSLNFIWIIWGWNLMVKSFGKSEGFTVGVILLSIIFIPILGFGDSKYIGPAGLKQ</sequence>
<dbReference type="Proteomes" id="UP000266441">
    <property type="component" value="Unassembled WGS sequence"/>
</dbReference>
<feature type="transmembrane region" description="Helical" evidence="1">
    <location>
        <begin position="76"/>
        <end position="95"/>
    </location>
</feature>
<keyword evidence="1" id="KW-0812">Transmembrane</keyword>
<dbReference type="InterPro" id="IPR043739">
    <property type="entry name" value="DUF5684"/>
</dbReference>
<comment type="caution">
    <text evidence="2">The sequence shown here is derived from an EMBL/GenBank/DDBJ whole genome shotgun (WGS) entry which is preliminary data.</text>
</comment>
<accession>A0A399D8L4</accession>
<dbReference type="OrthoDB" id="2376202at2"/>
<dbReference type="EMBL" id="QWET01000002">
    <property type="protein sequence ID" value="RIH66841.1"/>
    <property type="molecule type" value="Genomic_DNA"/>
</dbReference>
<keyword evidence="1" id="KW-1133">Transmembrane helix</keyword>
<proteinExistence type="predicted"/>
<evidence type="ECO:0000256" key="1">
    <source>
        <dbReference type="SAM" id="Phobius"/>
    </source>
</evidence>
<name>A0A399D8L4_9BACT</name>
<evidence type="ECO:0008006" key="4">
    <source>
        <dbReference type="Google" id="ProtNLM"/>
    </source>
</evidence>
<gene>
    <name evidence="2" type="ORF">D1164_03480</name>
</gene>
<dbReference type="Pfam" id="PF18936">
    <property type="entry name" value="DUF5684"/>
    <property type="match status" value="1"/>
</dbReference>
<keyword evidence="3" id="KW-1185">Reference proteome</keyword>
<evidence type="ECO:0000313" key="3">
    <source>
        <dbReference type="Proteomes" id="UP000266441"/>
    </source>
</evidence>
<protein>
    <recommendedName>
        <fullName evidence="4">Signal peptidase I</fullName>
    </recommendedName>
</protein>
<keyword evidence="1" id="KW-0472">Membrane</keyword>
<reference evidence="2 3" key="1">
    <citation type="journal article" date="2015" name="Int. J. Syst. Evol. Microbiol.">
        <title>Mariniphaga sediminis sp. nov., isolated from coastal sediment.</title>
        <authorList>
            <person name="Wang F.Q."/>
            <person name="Shen Q.Y."/>
            <person name="Chen G.J."/>
            <person name="Du Z.J."/>
        </authorList>
    </citation>
    <scope>NUCLEOTIDE SEQUENCE [LARGE SCALE GENOMIC DNA]</scope>
    <source>
        <strain evidence="2 3">SY21</strain>
    </source>
</reference>